<comment type="caution">
    <text evidence="2">The sequence shown here is derived from an EMBL/GenBank/DDBJ whole genome shotgun (WGS) entry which is preliminary data.</text>
</comment>
<organism evidence="2 3">
    <name type="scientific">Roseibium aquae</name>
    <dbReference type="NCBI Taxonomy" id="1323746"/>
    <lineage>
        <taxon>Bacteria</taxon>
        <taxon>Pseudomonadati</taxon>
        <taxon>Pseudomonadota</taxon>
        <taxon>Alphaproteobacteria</taxon>
        <taxon>Hyphomicrobiales</taxon>
        <taxon>Stappiaceae</taxon>
        <taxon>Roseibium</taxon>
    </lineage>
</organism>
<proteinExistence type="predicted"/>
<feature type="compositionally biased region" description="Basic and acidic residues" evidence="1">
    <location>
        <begin position="1"/>
        <end position="11"/>
    </location>
</feature>
<accession>A0A916TAM2</accession>
<evidence type="ECO:0000256" key="1">
    <source>
        <dbReference type="SAM" id="MobiDB-lite"/>
    </source>
</evidence>
<keyword evidence="3" id="KW-1185">Reference proteome</keyword>
<evidence type="ECO:0000313" key="3">
    <source>
        <dbReference type="Proteomes" id="UP000605148"/>
    </source>
</evidence>
<dbReference type="Proteomes" id="UP000605148">
    <property type="component" value="Unassembled WGS sequence"/>
</dbReference>
<dbReference type="AlphaFoldDB" id="A0A916TAM2"/>
<feature type="compositionally biased region" description="Gly residues" evidence="1">
    <location>
        <begin position="32"/>
        <end position="44"/>
    </location>
</feature>
<reference evidence="2" key="2">
    <citation type="submission" date="2020-09" db="EMBL/GenBank/DDBJ databases">
        <authorList>
            <person name="Sun Q."/>
            <person name="Zhou Y."/>
        </authorList>
    </citation>
    <scope>NUCLEOTIDE SEQUENCE</scope>
    <source>
        <strain evidence="2">CGMCC 1.12426</strain>
    </source>
</reference>
<sequence length="111" mass="11403">MKPIKPADRKGNTKMTSNTAGGGDRDGKGDGNPDGGADGDGDGPISGAVPSVPRKKAADPRPAGDDPGPQGYPPPEPAEVLRKTLKQVEAALSPEEKALLEKIIRQIAPDE</sequence>
<protein>
    <submittedName>
        <fullName evidence="2">Uncharacterized protein</fullName>
    </submittedName>
</protein>
<feature type="region of interest" description="Disordered" evidence="1">
    <location>
        <begin position="1"/>
        <end position="78"/>
    </location>
</feature>
<name>A0A916TAM2_9HYPH</name>
<dbReference type="EMBL" id="BMFA01000001">
    <property type="protein sequence ID" value="GGB36282.1"/>
    <property type="molecule type" value="Genomic_DNA"/>
</dbReference>
<evidence type="ECO:0000313" key="2">
    <source>
        <dbReference type="EMBL" id="GGB36282.1"/>
    </source>
</evidence>
<gene>
    <name evidence="2" type="ORF">GCM10011316_05560</name>
</gene>
<reference evidence="2" key="1">
    <citation type="journal article" date="2014" name="Int. J. Syst. Evol. Microbiol.">
        <title>Complete genome sequence of Corynebacterium casei LMG S-19264T (=DSM 44701T), isolated from a smear-ripened cheese.</title>
        <authorList>
            <consortium name="US DOE Joint Genome Institute (JGI-PGF)"/>
            <person name="Walter F."/>
            <person name="Albersmeier A."/>
            <person name="Kalinowski J."/>
            <person name="Ruckert C."/>
        </authorList>
    </citation>
    <scope>NUCLEOTIDE SEQUENCE</scope>
    <source>
        <strain evidence="2">CGMCC 1.12426</strain>
    </source>
</reference>